<protein>
    <submittedName>
        <fullName evidence="1">Uncharacterized protein</fullName>
    </submittedName>
</protein>
<name>A0A392VGV0_9FABA</name>
<dbReference type="AlphaFoldDB" id="A0A392VGV0"/>
<accession>A0A392VGV0</accession>
<dbReference type="Proteomes" id="UP000265520">
    <property type="component" value="Unassembled WGS sequence"/>
</dbReference>
<evidence type="ECO:0000313" key="2">
    <source>
        <dbReference type="Proteomes" id="UP000265520"/>
    </source>
</evidence>
<sequence length="38" mass="4436">MHFFLVATRSDSVCFPFCNREHLKLNHRRLVAPIAIPV</sequence>
<keyword evidence="2" id="KW-1185">Reference proteome</keyword>
<evidence type="ECO:0000313" key="1">
    <source>
        <dbReference type="EMBL" id="MCI86539.1"/>
    </source>
</evidence>
<comment type="caution">
    <text evidence="1">The sequence shown here is derived from an EMBL/GenBank/DDBJ whole genome shotgun (WGS) entry which is preliminary data.</text>
</comment>
<dbReference type="EMBL" id="LXQA011143444">
    <property type="protein sequence ID" value="MCI86539.1"/>
    <property type="molecule type" value="Genomic_DNA"/>
</dbReference>
<proteinExistence type="predicted"/>
<reference evidence="1 2" key="1">
    <citation type="journal article" date="2018" name="Front. Plant Sci.">
        <title>Red Clover (Trifolium pratense) and Zigzag Clover (T. medium) - A Picture of Genomic Similarities and Differences.</title>
        <authorList>
            <person name="Dluhosova J."/>
            <person name="Istvanek J."/>
            <person name="Nedelnik J."/>
            <person name="Repkova J."/>
        </authorList>
    </citation>
    <scope>NUCLEOTIDE SEQUENCE [LARGE SCALE GENOMIC DNA]</scope>
    <source>
        <strain evidence="2">cv. 10/8</strain>
        <tissue evidence="1">Leaf</tissue>
    </source>
</reference>
<organism evidence="1 2">
    <name type="scientific">Trifolium medium</name>
    <dbReference type="NCBI Taxonomy" id="97028"/>
    <lineage>
        <taxon>Eukaryota</taxon>
        <taxon>Viridiplantae</taxon>
        <taxon>Streptophyta</taxon>
        <taxon>Embryophyta</taxon>
        <taxon>Tracheophyta</taxon>
        <taxon>Spermatophyta</taxon>
        <taxon>Magnoliopsida</taxon>
        <taxon>eudicotyledons</taxon>
        <taxon>Gunneridae</taxon>
        <taxon>Pentapetalae</taxon>
        <taxon>rosids</taxon>
        <taxon>fabids</taxon>
        <taxon>Fabales</taxon>
        <taxon>Fabaceae</taxon>
        <taxon>Papilionoideae</taxon>
        <taxon>50 kb inversion clade</taxon>
        <taxon>NPAAA clade</taxon>
        <taxon>Hologalegina</taxon>
        <taxon>IRL clade</taxon>
        <taxon>Trifolieae</taxon>
        <taxon>Trifolium</taxon>
    </lineage>
</organism>